<protein>
    <submittedName>
        <fullName evidence="1">Uncharacterized protein</fullName>
    </submittedName>
</protein>
<dbReference type="EMBL" id="LAZR01035628">
    <property type="protein sequence ID" value="KKL27007.1"/>
    <property type="molecule type" value="Genomic_DNA"/>
</dbReference>
<sequence>MNRDAKIREPILNYLVISIGKNFRTFGGGDRNTHNNPMAVALKDEPLQFAAGVDVKEVVEFILNELA</sequence>
<evidence type="ECO:0000313" key="1">
    <source>
        <dbReference type="EMBL" id="KKL27007.1"/>
    </source>
</evidence>
<gene>
    <name evidence="1" type="ORF">LCGC14_2389460</name>
</gene>
<proteinExistence type="predicted"/>
<comment type="caution">
    <text evidence="1">The sequence shown here is derived from an EMBL/GenBank/DDBJ whole genome shotgun (WGS) entry which is preliminary data.</text>
</comment>
<name>A0A0F9CKL8_9ZZZZ</name>
<accession>A0A0F9CKL8</accession>
<organism evidence="1">
    <name type="scientific">marine sediment metagenome</name>
    <dbReference type="NCBI Taxonomy" id="412755"/>
    <lineage>
        <taxon>unclassified sequences</taxon>
        <taxon>metagenomes</taxon>
        <taxon>ecological metagenomes</taxon>
    </lineage>
</organism>
<reference evidence="1" key="1">
    <citation type="journal article" date="2015" name="Nature">
        <title>Complex archaea that bridge the gap between prokaryotes and eukaryotes.</title>
        <authorList>
            <person name="Spang A."/>
            <person name="Saw J.H."/>
            <person name="Jorgensen S.L."/>
            <person name="Zaremba-Niedzwiedzka K."/>
            <person name="Martijn J."/>
            <person name="Lind A.E."/>
            <person name="van Eijk R."/>
            <person name="Schleper C."/>
            <person name="Guy L."/>
            <person name="Ettema T.J."/>
        </authorList>
    </citation>
    <scope>NUCLEOTIDE SEQUENCE</scope>
</reference>
<dbReference type="AlphaFoldDB" id="A0A0F9CKL8"/>